<sequence length="50" mass="5847">MVNDWLKPVSFVNSALDFGLQCLLVKPPNEEKTFIYCTHKALLYVWHSYS</sequence>
<reference evidence="2" key="2">
    <citation type="submission" date="2019-02" db="EMBL/GenBank/DDBJ databases">
        <title>Opniocepnalus argus Var Kimnra genome.</title>
        <authorList>
            <person name="Zhou C."/>
            <person name="Xiao S."/>
        </authorList>
    </citation>
    <scope>NUCLEOTIDE SEQUENCE [LARGE SCALE GENOMIC DNA]</scope>
</reference>
<dbReference type="Proteomes" id="UP000503349">
    <property type="component" value="Chromosome 7"/>
</dbReference>
<evidence type="ECO:0000313" key="1">
    <source>
        <dbReference type="EMBL" id="KAF3692250.1"/>
    </source>
</evidence>
<organism evidence="1 2">
    <name type="scientific">Channa argus</name>
    <name type="common">Northern snakehead</name>
    <name type="synonym">Ophicephalus argus</name>
    <dbReference type="NCBI Taxonomy" id="215402"/>
    <lineage>
        <taxon>Eukaryota</taxon>
        <taxon>Metazoa</taxon>
        <taxon>Chordata</taxon>
        <taxon>Craniata</taxon>
        <taxon>Vertebrata</taxon>
        <taxon>Euteleostomi</taxon>
        <taxon>Actinopterygii</taxon>
        <taxon>Neopterygii</taxon>
        <taxon>Teleostei</taxon>
        <taxon>Neoteleostei</taxon>
        <taxon>Acanthomorphata</taxon>
        <taxon>Anabantaria</taxon>
        <taxon>Anabantiformes</taxon>
        <taxon>Channoidei</taxon>
        <taxon>Channidae</taxon>
        <taxon>Channa</taxon>
    </lineage>
</organism>
<keyword evidence="2" id="KW-1185">Reference proteome</keyword>
<name>A0A6G1PPM0_CHAAH</name>
<accession>A0A6G1PPM0</accession>
<dbReference type="AlphaFoldDB" id="A0A6G1PPM0"/>
<reference evidence="1 2" key="1">
    <citation type="submission" date="2019-02" db="EMBL/GenBank/DDBJ databases">
        <title>Opniocepnalus argus genome.</title>
        <authorList>
            <person name="Zhou C."/>
            <person name="Xiao S."/>
        </authorList>
    </citation>
    <scope>NUCLEOTIDE SEQUENCE [LARGE SCALE GENOMIC DNA]</scope>
    <source>
        <strain evidence="1">OARG1902GOOAL</strain>
        <tissue evidence="1">Muscle</tissue>
    </source>
</reference>
<evidence type="ECO:0000313" key="2">
    <source>
        <dbReference type="Proteomes" id="UP000503349"/>
    </source>
</evidence>
<dbReference type="EMBL" id="CM015718">
    <property type="protein sequence ID" value="KAF3692250.1"/>
    <property type="molecule type" value="Genomic_DNA"/>
</dbReference>
<gene>
    <name evidence="1" type="ORF">EXN66_Car007926</name>
</gene>
<protein>
    <submittedName>
        <fullName evidence="1">Uncharacterized protein</fullName>
    </submittedName>
</protein>
<proteinExistence type="predicted"/>